<dbReference type="CDD" id="cd06222">
    <property type="entry name" value="RNase_H_like"/>
    <property type="match status" value="1"/>
</dbReference>
<feature type="transmembrane region" description="Helical" evidence="1">
    <location>
        <begin position="88"/>
        <end position="111"/>
    </location>
</feature>
<keyword evidence="1" id="KW-1133">Transmembrane helix</keyword>
<gene>
    <name evidence="3" type="ORF">ISN45_At01g007260</name>
</gene>
<feature type="domain" description="RNase H type-1" evidence="2">
    <location>
        <begin position="224"/>
        <end position="354"/>
    </location>
</feature>
<dbReference type="GO" id="GO:0003676">
    <property type="term" value="F:nucleic acid binding"/>
    <property type="evidence" value="ECO:0007669"/>
    <property type="project" value="InterPro"/>
</dbReference>
<evidence type="ECO:0000313" key="4">
    <source>
        <dbReference type="Proteomes" id="UP000694240"/>
    </source>
</evidence>
<dbReference type="InterPro" id="IPR044730">
    <property type="entry name" value="RNase_H-like_dom_plant"/>
</dbReference>
<feature type="transmembrane region" description="Helical" evidence="1">
    <location>
        <begin position="20"/>
        <end position="43"/>
    </location>
</feature>
<evidence type="ECO:0000313" key="3">
    <source>
        <dbReference type="EMBL" id="KAG7645474.1"/>
    </source>
</evidence>
<protein>
    <submittedName>
        <fullName evidence="3">Ribonuclease H domain</fullName>
    </submittedName>
</protein>
<sequence>MYHRLPSLMEPFLRSVSDRWPVIAQAATWTVLLMFTVAVASFAPEMAFVSTVSSSCGGGDGFVKIPMDFAGESICVPSNMVKRSRFDLFVPSIFAAVMVCKGGVETILHVLRDCPSMSGIWSRIVPRRKQQAFFTKSLFEWLFENLCEQVNVEEGPWSTMFALAVWWGWKWRCGNIFGENRRCRDRVRIVRDLAKEVSAANQQLVTQGGRRSRVEILVGWEKPLLGWLTVNTDGASRGNPGLAAAGGVLRDHEGRWCGGFSLNIGRCSAPMAELWGVYYGLHFAWERKAPQVVLEVDSAIVVEFLRTGISDHHPLSFLVRLCHGFLSKDWIVRIVHVYREANRLADRLANYAFSLAFGLHFFYSVPNVVELLWREDDLGIVCPRQIPER</sequence>
<dbReference type="AlphaFoldDB" id="A0A8T2GDD1"/>
<dbReference type="GO" id="GO:0004523">
    <property type="term" value="F:RNA-DNA hybrid ribonuclease activity"/>
    <property type="evidence" value="ECO:0007669"/>
    <property type="project" value="InterPro"/>
</dbReference>
<dbReference type="Pfam" id="PF13456">
    <property type="entry name" value="RVT_3"/>
    <property type="match status" value="1"/>
</dbReference>
<dbReference type="PANTHER" id="PTHR47723">
    <property type="entry name" value="OS05G0353850 PROTEIN"/>
    <property type="match status" value="1"/>
</dbReference>
<name>A0A8T2GDD1_9BRAS</name>
<dbReference type="PANTHER" id="PTHR47723:SF13">
    <property type="entry name" value="PUTATIVE-RELATED"/>
    <property type="match status" value="1"/>
</dbReference>
<keyword evidence="1" id="KW-0472">Membrane</keyword>
<keyword evidence="1" id="KW-0812">Transmembrane</keyword>
<organism evidence="3 4">
    <name type="scientific">Arabidopsis thaliana x Arabidopsis arenosa</name>
    <dbReference type="NCBI Taxonomy" id="1240361"/>
    <lineage>
        <taxon>Eukaryota</taxon>
        <taxon>Viridiplantae</taxon>
        <taxon>Streptophyta</taxon>
        <taxon>Embryophyta</taxon>
        <taxon>Tracheophyta</taxon>
        <taxon>Spermatophyta</taxon>
        <taxon>Magnoliopsida</taxon>
        <taxon>eudicotyledons</taxon>
        <taxon>Gunneridae</taxon>
        <taxon>Pentapetalae</taxon>
        <taxon>rosids</taxon>
        <taxon>malvids</taxon>
        <taxon>Brassicales</taxon>
        <taxon>Brassicaceae</taxon>
        <taxon>Camelineae</taxon>
        <taxon>Arabidopsis</taxon>
    </lineage>
</organism>
<dbReference type="InterPro" id="IPR053151">
    <property type="entry name" value="RNase_H-like"/>
</dbReference>
<reference evidence="3 4" key="1">
    <citation type="submission" date="2020-12" db="EMBL/GenBank/DDBJ databases">
        <title>Concerted genomic and epigenomic changes stabilize Arabidopsis allopolyploids.</title>
        <authorList>
            <person name="Chen Z."/>
        </authorList>
    </citation>
    <scope>NUCLEOTIDE SEQUENCE [LARGE SCALE GENOMIC DNA]</scope>
    <source>
        <strain evidence="3">Allo738</strain>
        <tissue evidence="3">Leaf</tissue>
    </source>
</reference>
<evidence type="ECO:0000256" key="1">
    <source>
        <dbReference type="SAM" id="Phobius"/>
    </source>
</evidence>
<keyword evidence="4" id="KW-1185">Reference proteome</keyword>
<dbReference type="EMBL" id="JAEFBK010000001">
    <property type="protein sequence ID" value="KAG7645474.1"/>
    <property type="molecule type" value="Genomic_DNA"/>
</dbReference>
<dbReference type="InterPro" id="IPR002156">
    <property type="entry name" value="RNaseH_domain"/>
</dbReference>
<dbReference type="PROSITE" id="PS50879">
    <property type="entry name" value="RNASE_H_1"/>
    <property type="match status" value="1"/>
</dbReference>
<accession>A0A8T2GDD1</accession>
<comment type="caution">
    <text evidence="3">The sequence shown here is derived from an EMBL/GenBank/DDBJ whole genome shotgun (WGS) entry which is preliminary data.</text>
</comment>
<proteinExistence type="predicted"/>
<dbReference type="Proteomes" id="UP000694240">
    <property type="component" value="Chromosome 1"/>
</dbReference>
<evidence type="ECO:0000259" key="2">
    <source>
        <dbReference type="PROSITE" id="PS50879"/>
    </source>
</evidence>